<dbReference type="Proteomes" id="UP000277671">
    <property type="component" value="Unassembled WGS sequence"/>
</dbReference>
<proteinExistence type="predicted"/>
<protein>
    <submittedName>
        <fullName evidence="1">Shikimate kinase</fullName>
    </submittedName>
</protein>
<keyword evidence="2" id="KW-1185">Reference proteome</keyword>
<dbReference type="SUPFAM" id="SSF52540">
    <property type="entry name" value="P-loop containing nucleoside triphosphate hydrolases"/>
    <property type="match status" value="1"/>
</dbReference>
<dbReference type="AlphaFoldDB" id="A0A495JMB8"/>
<name>A0A495JMB8_9ACTN</name>
<evidence type="ECO:0000313" key="2">
    <source>
        <dbReference type="Proteomes" id="UP000277671"/>
    </source>
</evidence>
<comment type="caution">
    <text evidence="1">The sequence shown here is derived from an EMBL/GenBank/DDBJ whole genome shotgun (WGS) entry which is preliminary data.</text>
</comment>
<organism evidence="1 2">
    <name type="scientific">Micromonospora pisi</name>
    <dbReference type="NCBI Taxonomy" id="589240"/>
    <lineage>
        <taxon>Bacteria</taxon>
        <taxon>Bacillati</taxon>
        <taxon>Actinomycetota</taxon>
        <taxon>Actinomycetes</taxon>
        <taxon>Micromonosporales</taxon>
        <taxon>Micromonosporaceae</taxon>
        <taxon>Micromonospora</taxon>
    </lineage>
</organism>
<dbReference type="InterPro" id="IPR027417">
    <property type="entry name" value="P-loop_NTPase"/>
</dbReference>
<dbReference type="EMBL" id="RBKT01000001">
    <property type="protein sequence ID" value="RKR89805.1"/>
    <property type="molecule type" value="Genomic_DNA"/>
</dbReference>
<dbReference type="Gene3D" id="3.40.50.300">
    <property type="entry name" value="P-loop containing nucleotide triphosphate hydrolases"/>
    <property type="match status" value="1"/>
</dbReference>
<keyword evidence="1" id="KW-0418">Kinase</keyword>
<dbReference type="GO" id="GO:0016301">
    <property type="term" value="F:kinase activity"/>
    <property type="evidence" value="ECO:0007669"/>
    <property type="project" value="UniProtKB-KW"/>
</dbReference>
<evidence type="ECO:0000313" key="1">
    <source>
        <dbReference type="EMBL" id="RKR89805.1"/>
    </source>
</evidence>
<accession>A0A495JMB8</accession>
<gene>
    <name evidence="1" type="ORF">BDK92_4163</name>
</gene>
<dbReference type="Pfam" id="PF13238">
    <property type="entry name" value="AAA_18"/>
    <property type="match status" value="1"/>
</dbReference>
<sequence length="201" mass="22232">MVGALPYPGLGLQPGFGMSTWWSWGVVRAGSVAPMSKILVTGMSGTGKSSALAELGRRGYRVVDTDDPGWREYREYVEPSDQVHRGEWLWVEERITGLLDSDDGRSLFVQGCVRNQSRFYHRFDAVVLLSAPADVILDRVARRTTNEYGKTPVERAMILDDLAQVEPLLRATCTHELDASRPLDVVVADLIAIASHPMTTS</sequence>
<reference evidence="1 2" key="1">
    <citation type="submission" date="2018-10" db="EMBL/GenBank/DDBJ databases">
        <title>Sequencing the genomes of 1000 actinobacteria strains.</title>
        <authorList>
            <person name="Klenk H.-P."/>
        </authorList>
    </citation>
    <scope>NUCLEOTIDE SEQUENCE [LARGE SCALE GENOMIC DNA]</scope>
    <source>
        <strain evidence="1 2">DSM 45175</strain>
    </source>
</reference>
<keyword evidence="1" id="KW-0808">Transferase</keyword>